<dbReference type="PROSITE" id="PS51257">
    <property type="entry name" value="PROKAR_LIPOPROTEIN"/>
    <property type="match status" value="1"/>
</dbReference>
<dbReference type="AlphaFoldDB" id="A0A6B2H1E7"/>
<evidence type="ECO:0000313" key="3">
    <source>
        <dbReference type="Proteomes" id="UP000478546"/>
    </source>
</evidence>
<protein>
    <recommendedName>
        <fullName evidence="4">Lipocalin-like domain-containing protein</fullName>
    </recommendedName>
</protein>
<gene>
    <name evidence="2" type="ORF">GWO68_08515</name>
</gene>
<keyword evidence="3" id="KW-1185">Reference proteome</keyword>
<name>A0A6B2H1E7_9BACT</name>
<dbReference type="RefSeq" id="WP_162346018.1">
    <property type="nucleotide sequence ID" value="NZ_JAAEAA010000009.1"/>
</dbReference>
<sequence>MKHILLRSILALFVLVSITSCSKDEPTPDYEKLLTAHTWVKGNIRAESDNKEALELFQGYLMLYDDYKITFNADSTYTINGGTGTWELSADKKKIMFNQASWNKTNWPIHELKANSLKVSWKSRFMTAENVVYEATIYLDLIPQH</sequence>
<organism evidence="2 3">
    <name type="scientific">Pontibacter fetidus</name>
    <dbReference type="NCBI Taxonomy" id="2700082"/>
    <lineage>
        <taxon>Bacteria</taxon>
        <taxon>Pseudomonadati</taxon>
        <taxon>Bacteroidota</taxon>
        <taxon>Cytophagia</taxon>
        <taxon>Cytophagales</taxon>
        <taxon>Hymenobacteraceae</taxon>
        <taxon>Pontibacter</taxon>
    </lineage>
</organism>
<keyword evidence="1" id="KW-0732">Signal</keyword>
<evidence type="ECO:0000256" key="1">
    <source>
        <dbReference type="SAM" id="SignalP"/>
    </source>
</evidence>
<evidence type="ECO:0008006" key="4">
    <source>
        <dbReference type="Google" id="ProtNLM"/>
    </source>
</evidence>
<proteinExistence type="predicted"/>
<dbReference type="Proteomes" id="UP000478546">
    <property type="component" value="Unassembled WGS sequence"/>
</dbReference>
<comment type="caution">
    <text evidence="2">The sequence shown here is derived from an EMBL/GenBank/DDBJ whole genome shotgun (WGS) entry which is preliminary data.</text>
</comment>
<reference evidence="2 3" key="1">
    <citation type="submission" date="2020-01" db="EMBL/GenBank/DDBJ databases">
        <authorList>
            <person name="Kim M.K."/>
        </authorList>
    </citation>
    <scope>NUCLEOTIDE SEQUENCE [LARGE SCALE GENOMIC DNA]</scope>
    <source>
        <strain evidence="2 3">BT213</strain>
    </source>
</reference>
<dbReference type="EMBL" id="JAAEAA010000009">
    <property type="protein sequence ID" value="NDK55958.1"/>
    <property type="molecule type" value="Genomic_DNA"/>
</dbReference>
<feature type="chain" id="PRO_5025507609" description="Lipocalin-like domain-containing protein" evidence="1">
    <location>
        <begin position="23"/>
        <end position="145"/>
    </location>
</feature>
<accession>A0A6B2H1E7</accession>
<evidence type="ECO:0000313" key="2">
    <source>
        <dbReference type="EMBL" id="NDK55958.1"/>
    </source>
</evidence>
<feature type="signal peptide" evidence="1">
    <location>
        <begin position="1"/>
        <end position="22"/>
    </location>
</feature>